<feature type="non-terminal residue" evidence="1">
    <location>
        <position position="1"/>
    </location>
</feature>
<dbReference type="AlphaFoldDB" id="A0A382ZUC4"/>
<dbReference type="EMBL" id="UINC01186697">
    <property type="protein sequence ID" value="SVD99041.1"/>
    <property type="molecule type" value="Genomic_DNA"/>
</dbReference>
<protein>
    <submittedName>
        <fullName evidence="1">Uncharacterized protein</fullName>
    </submittedName>
</protein>
<reference evidence="1" key="1">
    <citation type="submission" date="2018-05" db="EMBL/GenBank/DDBJ databases">
        <authorList>
            <person name="Lanie J.A."/>
            <person name="Ng W.-L."/>
            <person name="Kazmierczak K.M."/>
            <person name="Andrzejewski T.M."/>
            <person name="Davidsen T.M."/>
            <person name="Wayne K.J."/>
            <person name="Tettelin H."/>
            <person name="Glass J.I."/>
            <person name="Rusch D."/>
            <person name="Podicherti R."/>
            <person name="Tsui H.-C.T."/>
            <person name="Winkler M.E."/>
        </authorList>
    </citation>
    <scope>NUCLEOTIDE SEQUENCE</scope>
</reference>
<accession>A0A382ZUC4</accession>
<feature type="non-terminal residue" evidence="1">
    <location>
        <position position="51"/>
    </location>
</feature>
<gene>
    <name evidence="1" type="ORF">METZ01_LOCUS451895</name>
</gene>
<proteinExistence type="predicted"/>
<evidence type="ECO:0000313" key="1">
    <source>
        <dbReference type="EMBL" id="SVD99041.1"/>
    </source>
</evidence>
<organism evidence="1">
    <name type="scientific">marine metagenome</name>
    <dbReference type="NCBI Taxonomy" id="408172"/>
    <lineage>
        <taxon>unclassified sequences</taxon>
        <taxon>metagenomes</taxon>
        <taxon>ecological metagenomes</taxon>
    </lineage>
</organism>
<sequence length="51" mass="6122">VKYKGEGIDEVITEKVTYGKGGDTLFWEKPLEDFYYENIREEIRERYDNGQ</sequence>
<name>A0A382ZUC4_9ZZZZ</name>